<dbReference type="EMBL" id="JAQQBR010001836">
    <property type="protein sequence ID" value="KAK0159832.1"/>
    <property type="molecule type" value="Genomic_DNA"/>
</dbReference>
<name>A0AA39C8F2_MICHY</name>
<keyword evidence="2" id="KW-1185">Reference proteome</keyword>
<reference evidence="1" key="2">
    <citation type="submission" date="2023-03" db="EMBL/GenBank/DDBJ databases">
        <authorList>
            <person name="Inwood S.N."/>
            <person name="Skelly J.G."/>
            <person name="Guhlin J."/>
            <person name="Harrop T.W.R."/>
            <person name="Goldson S.G."/>
            <person name="Dearden P.K."/>
        </authorList>
    </citation>
    <scope>NUCLEOTIDE SEQUENCE</scope>
    <source>
        <strain evidence="1">Lincoln</strain>
        <tissue evidence="1">Whole body</tissue>
    </source>
</reference>
<reference evidence="1" key="1">
    <citation type="journal article" date="2023" name="bioRxiv">
        <title>Scaffold-level genome assemblies of two parasitoid biocontrol wasps reveal the parthenogenesis mechanism and an associated novel virus.</title>
        <authorList>
            <person name="Inwood S."/>
            <person name="Skelly J."/>
            <person name="Guhlin J."/>
            <person name="Harrop T."/>
            <person name="Goldson S."/>
            <person name="Dearden P."/>
        </authorList>
    </citation>
    <scope>NUCLEOTIDE SEQUENCE</scope>
    <source>
        <strain evidence="1">Lincoln</strain>
        <tissue evidence="1">Whole body</tissue>
    </source>
</reference>
<sequence>MSAVCSRCKQVLSKNGRQCAVCLQQFYPSCSKIYLSYRTANRCCFNNLRLTDTTNTDMDRISITVPTSTQEVSLATINANLNPFINQQMLFNNNLNEAVNKQIKNQEDIVNRLNELSDLPKLVAGHEDRV</sequence>
<organism evidence="1 2">
    <name type="scientific">Microctonus hyperodae</name>
    <name type="common">Parasitoid wasp</name>
    <dbReference type="NCBI Taxonomy" id="165561"/>
    <lineage>
        <taxon>Eukaryota</taxon>
        <taxon>Metazoa</taxon>
        <taxon>Ecdysozoa</taxon>
        <taxon>Arthropoda</taxon>
        <taxon>Hexapoda</taxon>
        <taxon>Insecta</taxon>
        <taxon>Pterygota</taxon>
        <taxon>Neoptera</taxon>
        <taxon>Endopterygota</taxon>
        <taxon>Hymenoptera</taxon>
        <taxon>Apocrita</taxon>
        <taxon>Ichneumonoidea</taxon>
        <taxon>Braconidae</taxon>
        <taxon>Euphorinae</taxon>
        <taxon>Microctonus</taxon>
    </lineage>
</organism>
<dbReference type="Proteomes" id="UP001168972">
    <property type="component" value="Unassembled WGS sequence"/>
</dbReference>
<accession>A0AA39C8F2</accession>
<evidence type="ECO:0000313" key="1">
    <source>
        <dbReference type="EMBL" id="KAK0159832.1"/>
    </source>
</evidence>
<dbReference type="AlphaFoldDB" id="A0AA39C8F2"/>
<gene>
    <name evidence="1" type="ORF">PV327_010904</name>
</gene>
<comment type="caution">
    <text evidence="1">The sequence shown here is derived from an EMBL/GenBank/DDBJ whole genome shotgun (WGS) entry which is preliminary data.</text>
</comment>
<evidence type="ECO:0000313" key="2">
    <source>
        <dbReference type="Proteomes" id="UP001168972"/>
    </source>
</evidence>
<protein>
    <submittedName>
        <fullName evidence="1">Uncharacterized protein</fullName>
    </submittedName>
</protein>
<proteinExistence type="predicted"/>